<dbReference type="OrthoDB" id="1873329at2759"/>
<evidence type="ECO:0000313" key="14">
    <source>
        <dbReference type="Proteomes" id="UP000242715"/>
    </source>
</evidence>
<evidence type="ECO:0000256" key="3">
    <source>
        <dbReference type="ARBA" id="ARBA00022723"/>
    </source>
</evidence>
<dbReference type="GO" id="GO:0009791">
    <property type="term" value="P:post-embryonic development"/>
    <property type="evidence" value="ECO:0007669"/>
    <property type="project" value="UniProtKB-ARBA"/>
</dbReference>
<reference evidence="14" key="1">
    <citation type="journal article" date="2017" name="Front. Plant Sci.">
        <title>Climate Clever Clovers: New Paradigm to Reduce the Environmental Footprint of Ruminants by Breeding Low Methanogenic Forages Utilizing Haplotype Variation.</title>
        <authorList>
            <person name="Kaur P."/>
            <person name="Appels R."/>
            <person name="Bayer P.E."/>
            <person name="Keeble-Gagnere G."/>
            <person name="Wang J."/>
            <person name="Hirakawa H."/>
            <person name="Shirasawa K."/>
            <person name="Vercoe P."/>
            <person name="Stefanova K."/>
            <person name="Durmic Z."/>
            <person name="Nichols P."/>
            <person name="Revell C."/>
            <person name="Isobe S.N."/>
            <person name="Edwards D."/>
            <person name="Erskine W."/>
        </authorList>
    </citation>
    <scope>NUCLEOTIDE SEQUENCE [LARGE SCALE GENOMIC DNA]</scope>
    <source>
        <strain evidence="14">cv. Daliak</strain>
    </source>
</reference>
<organism evidence="13 14">
    <name type="scientific">Trifolium subterraneum</name>
    <name type="common">Subterranean clover</name>
    <dbReference type="NCBI Taxonomy" id="3900"/>
    <lineage>
        <taxon>Eukaryota</taxon>
        <taxon>Viridiplantae</taxon>
        <taxon>Streptophyta</taxon>
        <taxon>Embryophyta</taxon>
        <taxon>Tracheophyta</taxon>
        <taxon>Spermatophyta</taxon>
        <taxon>Magnoliopsida</taxon>
        <taxon>eudicotyledons</taxon>
        <taxon>Gunneridae</taxon>
        <taxon>Pentapetalae</taxon>
        <taxon>rosids</taxon>
        <taxon>fabids</taxon>
        <taxon>Fabales</taxon>
        <taxon>Fabaceae</taxon>
        <taxon>Papilionoideae</taxon>
        <taxon>50 kb inversion clade</taxon>
        <taxon>NPAAA clade</taxon>
        <taxon>Hologalegina</taxon>
        <taxon>IRL clade</taxon>
        <taxon>Trifolieae</taxon>
        <taxon>Trifolium</taxon>
    </lineage>
</organism>
<evidence type="ECO:0000256" key="8">
    <source>
        <dbReference type="ARBA" id="ARBA00023163"/>
    </source>
</evidence>
<dbReference type="GO" id="GO:0003677">
    <property type="term" value="F:DNA binding"/>
    <property type="evidence" value="ECO:0007669"/>
    <property type="project" value="UniProtKB-KW"/>
</dbReference>
<comment type="subcellular location">
    <subcellularLocation>
        <location evidence="1">Nucleus</location>
    </subcellularLocation>
</comment>
<name>A0A2Z6NRA7_TRISU</name>
<dbReference type="PANTHER" id="PTHR46481">
    <property type="entry name" value="ZINC FINGER BED DOMAIN-CONTAINING PROTEIN 4"/>
    <property type="match status" value="1"/>
</dbReference>
<evidence type="ECO:0000313" key="13">
    <source>
        <dbReference type="EMBL" id="GAU46611.1"/>
    </source>
</evidence>
<evidence type="ECO:0000256" key="11">
    <source>
        <dbReference type="SAM" id="MobiDB-lite"/>
    </source>
</evidence>
<keyword evidence="6" id="KW-0805">Transcription regulation</keyword>
<dbReference type="EMBL" id="DF974231">
    <property type="protein sequence ID" value="GAU46611.1"/>
    <property type="molecule type" value="Genomic_DNA"/>
</dbReference>
<dbReference type="SUPFAM" id="SSF57667">
    <property type="entry name" value="beta-beta-alpha zinc fingers"/>
    <property type="match status" value="1"/>
</dbReference>
<dbReference type="InterPro" id="IPR052035">
    <property type="entry name" value="ZnF_BED_domain_contain"/>
</dbReference>
<dbReference type="AlphaFoldDB" id="A0A2Z6NRA7"/>
<keyword evidence="5" id="KW-0862">Zinc</keyword>
<keyword evidence="7" id="KW-0238">DNA-binding</keyword>
<dbReference type="InterPro" id="IPR008906">
    <property type="entry name" value="HATC_C_dom"/>
</dbReference>
<dbReference type="SMART" id="SM00614">
    <property type="entry name" value="ZnF_BED"/>
    <property type="match status" value="1"/>
</dbReference>
<dbReference type="PROSITE" id="PS50808">
    <property type="entry name" value="ZF_BED"/>
    <property type="match status" value="1"/>
</dbReference>
<accession>A0A2Z6NRA7</accession>
<keyword evidence="4 10" id="KW-0863">Zinc-finger</keyword>
<evidence type="ECO:0000256" key="7">
    <source>
        <dbReference type="ARBA" id="ARBA00023125"/>
    </source>
</evidence>
<dbReference type="InterPro" id="IPR012337">
    <property type="entry name" value="RNaseH-like_sf"/>
</dbReference>
<dbReference type="Pfam" id="PF05699">
    <property type="entry name" value="Dimer_Tnp_hAT"/>
    <property type="match status" value="1"/>
</dbReference>
<dbReference type="InterPro" id="IPR003656">
    <property type="entry name" value="Znf_BED"/>
</dbReference>
<sequence>MAESVGNGNLLMEANVDWVTNINQFEEAQPQLEADEGLAKRQKQCKAECWKFFTRAGVGKDGIRRAKCNACKKEYKCGGKLYGTSSLNRHLLSCQKTRYADVGKMIVDMDGKIRSRKIDQMISREMCAAAIIEHDFPFKFVEYRKIKDWIKYLNPDAVPITRNTAKSDVLKIYMREKIKLKSEMATIPCRISPTSDLWTACTSTTEGYICLTAHYVDNGWNLKSKIINFCHMPPPHTGVELSKKILEFLSDWGIEKKIFSLTLDNCSANDVMQENLKGQLAIQDWLLCDGQFFHVRCSAHILNLIVQEGLKVTSGALNKIRDTIKYVKGSEVRKKKLKECIDKIGGLDTSAGLCYDVATRWNSTYLMLESALKYKRAFTHLHLYDDNYKSCPTAEEWKRGEKICVFLHPFYETTKLISGTSYPTANLYFLQVWKIQCVLIDSLSDEDAVIKDMAKGMITKFEKYWDEYSIVLALGAVLDPRIKLSSLSYCYSKVDASTSESKVEEVKKKLTAASYTHAPSSMATSETKSFSHSLINGLKMHNHKLAYKHGKSELDIYLAEPTLDFEHYENLDVLKWWMDSYRRFSDLSLMARDLLGIPITTVASESAFSIGFIVLNKYRNRLLSENVEALLCTHNWLHGFVSNDDDDDDDDDGKDASPSTSKQASKPF</sequence>
<proteinExistence type="predicted"/>
<feature type="domain" description="BED-type" evidence="12">
    <location>
        <begin position="44"/>
        <end position="102"/>
    </location>
</feature>
<dbReference type="InterPro" id="IPR025525">
    <property type="entry name" value="hAT-like_transposase_RNase-H"/>
</dbReference>
<keyword evidence="14" id="KW-1185">Reference proteome</keyword>
<evidence type="ECO:0000256" key="2">
    <source>
        <dbReference type="ARBA" id="ARBA00011738"/>
    </source>
</evidence>
<evidence type="ECO:0000256" key="10">
    <source>
        <dbReference type="PROSITE-ProRule" id="PRU00027"/>
    </source>
</evidence>
<evidence type="ECO:0000256" key="4">
    <source>
        <dbReference type="ARBA" id="ARBA00022771"/>
    </source>
</evidence>
<evidence type="ECO:0000256" key="9">
    <source>
        <dbReference type="ARBA" id="ARBA00023242"/>
    </source>
</evidence>
<evidence type="ECO:0000256" key="1">
    <source>
        <dbReference type="ARBA" id="ARBA00004123"/>
    </source>
</evidence>
<dbReference type="SUPFAM" id="SSF53098">
    <property type="entry name" value="Ribonuclease H-like"/>
    <property type="match status" value="1"/>
</dbReference>
<dbReference type="GO" id="GO:0046983">
    <property type="term" value="F:protein dimerization activity"/>
    <property type="evidence" value="ECO:0007669"/>
    <property type="project" value="InterPro"/>
</dbReference>
<comment type="subunit">
    <text evidence="2">Homodimer.</text>
</comment>
<evidence type="ECO:0000256" key="6">
    <source>
        <dbReference type="ARBA" id="ARBA00023015"/>
    </source>
</evidence>
<protein>
    <recommendedName>
        <fullName evidence="12">BED-type domain-containing protein</fullName>
    </recommendedName>
</protein>
<keyword evidence="9" id="KW-0539">Nucleus</keyword>
<dbReference type="InterPro" id="IPR036236">
    <property type="entry name" value="Znf_C2H2_sf"/>
</dbReference>
<feature type="compositionally biased region" description="Polar residues" evidence="11">
    <location>
        <begin position="657"/>
        <end position="668"/>
    </location>
</feature>
<feature type="region of interest" description="Disordered" evidence="11">
    <location>
        <begin position="646"/>
        <end position="668"/>
    </location>
</feature>
<keyword evidence="8" id="KW-0804">Transcription</keyword>
<dbReference type="PANTHER" id="PTHR46481:SF10">
    <property type="entry name" value="ZINC FINGER BED DOMAIN-CONTAINING PROTEIN 39"/>
    <property type="match status" value="1"/>
</dbReference>
<gene>
    <name evidence="13" type="ORF">TSUD_300020</name>
</gene>
<dbReference type="Proteomes" id="UP000242715">
    <property type="component" value="Unassembled WGS sequence"/>
</dbReference>
<dbReference type="Pfam" id="PF14372">
    <property type="entry name" value="hAT-like_RNase-H"/>
    <property type="match status" value="1"/>
</dbReference>
<evidence type="ECO:0000259" key="12">
    <source>
        <dbReference type="PROSITE" id="PS50808"/>
    </source>
</evidence>
<keyword evidence="3" id="KW-0479">Metal-binding</keyword>
<dbReference type="GO" id="GO:0008270">
    <property type="term" value="F:zinc ion binding"/>
    <property type="evidence" value="ECO:0007669"/>
    <property type="project" value="UniProtKB-KW"/>
</dbReference>
<dbReference type="GO" id="GO:0005634">
    <property type="term" value="C:nucleus"/>
    <property type="evidence" value="ECO:0007669"/>
    <property type="project" value="UniProtKB-SubCell"/>
</dbReference>
<evidence type="ECO:0000256" key="5">
    <source>
        <dbReference type="ARBA" id="ARBA00022833"/>
    </source>
</evidence>